<accession>A0A0K6HMG3</accession>
<dbReference type="AlphaFoldDB" id="A0A0K6HMG3"/>
<dbReference type="SUPFAM" id="SSF54427">
    <property type="entry name" value="NTF2-like"/>
    <property type="match status" value="1"/>
</dbReference>
<dbReference type="NCBIfam" id="TIGR02096">
    <property type="entry name" value="ketosteroid isomerase-related protein"/>
    <property type="match status" value="1"/>
</dbReference>
<dbReference type="InterPro" id="IPR011721">
    <property type="entry name" value="CHP02096"/>
</dbReference>
<keyword evidence="3" id="KW-1185">Reference proteome</keyword>
<dbReference type="Proteomes" id="UP000183900">
    <property type="component" value="Unassembled WGS sequence"/>
</dbReference>
<feature type="domain" description="SnoaL-like" evidence="1">
    <location>
        <begin position="13"/>
        <end position="123"/>
    </location>
</feature>
<dbReference type="RefSeq" id="WP_055454020.1">
    <property type="nucleotide sequence ID" value="NZ_CYHE01000001.1"/>
</dbReference>
<evidence type="ECO:0000313" key="3">
    <source>
        <dbReference type="Proteomes" id="UP000183900"/>
    </source>
</evidence>
<dbReference type="OrthoDB" id="582835at2"/>
<evidence type="ECO:0000259" key="1">
    <source>
        <dbReference type="Pfam" id="PF12680"/>
    </source>
</evidence>
<proteinExistence type="predicted"/>
<protein>
    <recommendedName>
        <fullName evidence="1">SnoaL-like domain-containing protein</fullName>
    </recommendedName>
</protein>
<reference evidence="3" key="1">
    <citation type="submission" date="2015-08" db="EMBL/GenBank/DDBJ databases">
        <authorList>
            <person name="Varghese N."/>
        </authorList>
    </citation>
    <scope>NUCLEOTIDE SEQUENCE [LARGE SCALE GENOMIC DNA]</scope>
    <source>
        <strain evidence="3">DSM 23407</strain>
    </source>
</reference>
<sequence>MTAARTETETLISAYYAAFNRGDTDAMLAMVSEDVAHDVNQGSRRTGKKLFAEFNAHMTRCYREELTDIVIFASEDGTRAAAEFIVNGTYLSTDEGLPEAAGQTYRLPAGTFFDVKGGKIARITTYYNLEDWIAQVGA</sequence>
<dbReference type="Gene3D" id="3.10.450.50">
    <property type="match status" value="1"/>
</dbReference>
<gene>
    <name evidence="2" type="ORF">Ga0061067_101266</name>
</gene>
<dbReference type="Pfam" id="PF12680">
    <property type="entry name" value="SnoaL_2"/>
    <property type="match status" value="1"/>
</dbReference>
<name>A0A0K6HMG3_9HYPH</name>
<dbReference type="InterPro" id="IPR032710">
    <property type="entry name" value="NTF2-like_dom_sf"/>
</dbReference>
<dbReference type="InterPro" id="IPR037401">
    <property type="entry name" value="SnoaL-like"/>
</dbReference>
<organism evidence="2 3">
    <name type="scientific">Pannonibacter indicus</name>
    <dbReference type="NCBI Taxonomy" id="466044"/>
    <lineage>
        <taxon>Bacteria</taxon>
        <taxon>Pseudomonadati</taxon>
        <taxon>Pseudomonadota</taxon>
        <taxon>Alphaproteobacteria</taxon>
        <taxon>Hyphomicrobiales</taxon>
        <taxon>Stappiaceae</taxon>
        <taxon>Pannonibacter</taxon>
    </lineage>
</organism>
<evidence type="ECO:0000313" key="2">
    <source>
        <dbReference type="EMBL" id="CUA92075.1"/>
    </source>
</evidence>
<dbReference type="EMBL" id="CYHE01000001">
    <property type="protein sequence ID" value="CUA92075.1"/>
    <property type="molecule type" value="Genomic_DNA"/>
</dbReference>